<dbReference type="PANTHER" id="PTHR10574">
    <property type="entry name" value="NETRIN/LAMININ-RELATED"/>
    <property type="match status" value="1"/>
</dbReference>
<sequence length="91" mass="10115">MSKALAFAMAMPSDAIRSSDVVVVHDICECQHNTKGLNCEQCQDLYNDLPWRPGTASSPKSVANANAMDTRRETSLESPKVCRRVFSKRKI</sequence>
<keyword evidence="6" id="KW-1185">Reference proteome</keyword>
<dbReference type="CDD" id="cd00055">
    <property type="entry name" value="EGF_Lam"/>
    <property type="match status" value="1"/>
</dbReference>
<reference evidence="5 6" key="1">
    <citation type="submission" date="2024-10" db="EMBL/GenBank/DDBJ databases">
        <authorList>
            <person name="Kim D."/>
        </authorList>
    </citation>
    <scope>NUCLEOTIDE SEQUENCE [LARGE SCALE GENOMIC DNA]</scope>
    <source>
        <strain evidence="5">BH-2024</strain>
    </source>
</reference>
<evidence type="ECO:0000313" key="6">
    <source>
        <dbReference type="Proteomes" id="UP001620626"/>
    </source>
</evidence>
<evidence type="ECO:0000259" key="4">
    <source>
        <dbReference type="Pfam" id="PF00053"/>
    </source>
</evidence>
<keyword evidence="2" id="KW-0424">Laminin EGF-like domain</keyword>
<gene>
    <name evidence="5" type="ORF">niasHT_027280</name>
</gene>
<feature type="region of interest" description="Disordered" evidence="3">
    <location>
        <begin position="56"/>
        <end position="79"/>
    </location>
</feature>
<evidence type="ECO:0000256" key="2">
    <source>
        <dbReference type="ARBA" id="ARBA00023292"/>
    </source>
</evidence>
<evidence type="ECO:0000256" key="3">
    <source>
        <dbReference type="SAM" id="MobiDB-lite"/>
    </source>
</evidence>
<feature type="domain" description="Laminin EGF-like" evidence="4">
    <location>
        <begin position="28"/>
        <end position="54"/>
    </location>
</feature>
<dbReference type="InterPro" id="IPR050440">
    <property type="entry name" value="Laminin/Netrin_ECM"/>
</dbReference>
<proteinExistence type="predicted"/>
<evidence type="ECO:0000313" key="5">
    <source>
        <dbReference type="EMBL" id="KAL3093952.1"/>
    </source>
</evidence>
<dbReference type="InterPro" id="IPR002049">
    <property type="entry name" value="LE_dom"/>
</dbReference>
<protein>
    <recommendedName>
        <fullName evidence="4">Laminin EGF-like domain-containing protein</fullName>
    </recommendedName>
</protein>
<dbReference type="Proteomes" id="UP001620626">
    <property type="component" value="Unassembled WGS sequence"/>
</dbReference>
<evidence type="ECO:0000256" key="1">
    <source>
        <dbReference type="ARBA" id="ARBA00023157"/>
    </source>
</evidence>
<organism evidence="5 6">
    <name type="scientific">Heterodera trifolii</name>
    <dbReference type="NCBI Taxonomy" id="157864"/>
    <lineage>
        <taxon>Eukaryota</taxon>
        <taxon>Metazoa</taxon>
        <taxon>Ecdysozoa</taxon>
        <taxon>Nematoda</taxon>
        <taxon>Chromadorea</taxon>
        <taxon>Rhabditida</taxon>
        <taxon>Tylenchina</taxon>
        <taxon>Tylenchomorpha</taxon>
        <taxon>Tylenchoidea</taxon>
        <taxon>Heteroderidae</taxon>
        <taxon>Heteroderinae</taxon>
        <taxon>Heterodera</taxon>
    </lineage>
</organism>
<dbReference type="Gene3D" id="2.10.25.10">
    <property type="entry name" value="Laminin"/>
    <property type="match status" value="1"/>
</dbReference>
<dbReference type="AlphaFoldDB" id="A0ABD2JTN0"/>
<dbReference type="Pfam" id="PF00053">
    <property type="entry name" value="EGF_laminin"/>
    <property type="match status" value="1"/>
</dbReference>
<keyword evidence="1" id="KW-1015">Disulfide bond</keyword>
<accession>A0ABD2JTN0</accession>
<dbReference type="SUPFAM" id="SSF57196">
    <property type="entry name" value="EGF/Laminin"/>
    <property type="match status" value="1"/>
</dbReference>
<comment type="caution">
    <text evidence="5">The sequence shown here is derived from an EMBL/GenBank/DDBJ whole genome shotgun (WGS) entry which is preliminary data.</text>
</comment>
<dbReference type="PANTHER" id="PTHR10574:SF375">
    <property type="entry name" value="LAMININ SUBUNIT BETA-1"/>
    <property type="match status" value="1"/>
</dbReference>
<name>A0ABD2JTN0_9BILA</name>
<dbReference type="EMBL" id="JBICBT010000906">
    <property type="protein sequence ID" value="KAL3093952.1"/>
    <property type="molecule type" value="Genomic_DNA"/>
</dbReference>